<keyword evidence="3" id="KW-0611">Plant defense</keyword>
<dbReference type="OrthoDB" id="3027644at2759"/>
<evidence type="ECO:0000256" key="1">
    <source>
        <dbReference type="ARBA" id="ARBA00022737"/>
    </source>
</evidence>
<dbReference type="AlphaFoldDB" id="A0A7J7N205"/>
<protein>
    <recommendedName>
        <fullName evidence="4">Disease resistance N-terminal domain-containing protein</fullName>
    </recommendedName>
</protein>
<comment type="caution">
    <text evidence="5">The sequence shown here is derived from an EMBL/GenBank/DDBJ whole genome shotgun (WGS) entry which is preliminary data.</text>
</comment>
<dbReference type="EMBL" id="JACGCM010001144">
    <property type="protein sequence ID" value="KAF6161084.1"/>
    <property type="molecule type" value="Genomic_DNA"/>
</dbReference>
<sequence length="73" mass="8434">MDVGKVVSVLTQEAVFLSSVKDELEWIVEELWQIKCYLKGADAREGDENIKNWVNDLRDLAFDAEDVIEDYIL</sequence>
<dbReference type="GO" id="GO:0000166">
    <property type="term" value="F:nucleotide binding"/>
    <property type="evidence" value="ECO:0007669"/>
    <property type="project" value="UniProtKB-KW"/>
</dbReference>
<gene>
    <name evidence="5" type="ORF">GIB67_007725</name>
</gene>
<keyword evidence="6" id="KW-1185">Reference proteome</keyword>
<dbReference type="GO" id="GO:0006952">
    <property type="term" value="P:defense response"/>
    <property type="evidence" value="ECO:0007669"/>
    <property type="project" value="UniProtKB-KW"/>
</dbReference>
<evidence type="ECO:0000256" key="2">
    <source>
        <dbReference type="ARBA" id="ARBA00022741"/>
    </source>
</evidence>
<dbReference type="CDD" id="cd14798">
    <property type="entry name" value="RX-CC_like"/>
    <property type="match status" value="1"/>
</dbReference>
<evidence type="ECO:0000256" key="3">
    <source>
        <dbReference type="ARBA" id="ARBA00022821"/>
    </source>
</evidence>
<dbReference type="InterPro" id="IPR041118">
    <property type="entry name" value="Rx_N"/>
</dbReference>
<evidence type="ECO:0000313" key="6">
    <source>
        <dbReference type="Proteomes" id="UP000541444"/>
    </source>
</evidence>
<dbReference type="Pfam" id="PF18052">
    <property type="entry name" value="Rx_N"/>
    <property type="match status" value="1"/>
</dbReference>
<proteinExistence type="predicted"/>
<keyword evidence="1" id="KW-0677">Repeat</keyword>
<feature type="domain" description="Disease resistance N-terminal" evidence="4">
    <location>
        <begin position="3"/>
        <end position="72"/>
    </location>
</feature>
<reference evidence="5 6" key="1">
    <citation type="journal article" date="2020" name="IScience">
        <title>Genome Sequencing of the Endangered Kingdonia uniflora (Circaeasteraceae, Ranunculales) Reveals Potential Mechanisms of Evolutionary Specialization.</title>
        <authorList>
            <person name="Sun Y."/>
            <person name="Deng T."/>
            <person name="Zhang A."/>
            <person name="Moore M.J."/>
            <person name="Landis J.B."/>
            <person name="Lin N."/>
            <person name="Zhang H."/>
            <person name="Zhang X."/>
            <person name="Huang J."/>
            <person name="Zhang X."/>
            <person name="Sun H."/>
            <person name="Wang H."/>
        </authorList>
    </citation>
    <scope>NUCLEOTIDE SEQUENCE [LARGE SCALE GENOMIC DNA]</scope>
    <source>
        <strain evidence="5">TB1705</strain>
        <tissue evidence="5">Leaf</tissue>
    </source>
</reference>
<dbReference type="Proteomes" id="UP000541444">
    <property type="component" value="Unassembled WGS sequence"/>
</dbReference>
<name>A0A7J7N205_9MAGN</name>
<organism evidence="5 6">
    <name type="scientific">Kingdonia uniflora</name>
    <dbReference type="NCBI Taxonomy" id="39325"/>
    <lineage>
        <taxon>Eukaryota</taxon>
        <taxon>Viridiplantae</taxon>
        <taxon>Streptophyta</taxon>
        <taxon>Embryophyta</taxon>
        <taxon>Tracheophyta</taxon>
        <taxon>Spermatophyta</taxon>
        <taxon>Magnoliopsida</taxon>
        <taxon>Ranunculales</taxon>
        <taxon>Circaeasteraceae</taxon>
        <taxon>Kingdonia</taxon>
    </lineage>
</organism>
<dbReference type="InterPro" id="IPR038005">
    <property type="entry name" value="RX-like_CC"/>
</dbReference>
<keyword evidence="2" id="KW-0547">Nucleotide-binding</keyword>
<accession>A0A7J7N205</accession>
<evidence type="ECO:0000313" key="5">
    <source>
        <dbReference type="EMBL" id="KAF6161084.1"/>
    </source>
</evidence>
<dbReference type="Gene3D" id="1.20.5.4130">
    <property type="match status" value="1"/>
</dbReference>
<evidence type="ECO:0000259" key="4">
    <source>
        <dbReference type="Pfam" id="PF18052"/>
    </source>
</evidence>